<dbReference type="EMBL" id="CP001715">
    <property type="protein sequence ID" value="ACV36948.1"/>
    <property type="molecule type" value="Genomic_DNA"/>
</dbReference>
<dbReference type="OrthoDB" id="8607307at2"/>
<dbReference type="Pfam" id="PF06594">
    <property type="entry name" value="HCBP_related"/>
    <property type="match status" value="1"/>
</dbReference>
<dbReference type="InterPro" id="IPR010566">
    <property type="entry name" value="Haemolys_ca-bd"/>
</dbReference>
<evidence type="ECO:0000256" key="2">
    <source>
        <dbReference type="ARBA" id="ARBA00022525"/>
    </source>
</evidence>
<dbReference type="Gene3D" id="2.150.10.10">
    <property type="entry name" value="Serralysin-like metalloprotease, C-terminal"/>
    <property type="match status" value="28"/>
</dbReference>
<dbReference type="eggNOG" id="COG2931">
    <property type="taxonomic scope" value="Bacteria"/>
</dbReference>
<feature type="domain" description="Haemolysin-type calcium binding-related" evidence="5">
    <location>
        <begin position="3459"/>
        <end position="3505"/>
    </location>
</feature>
<dbReference type="GO" id="GO:0005576">
    <property type="term" value="C:extracellular region"/>
    <property type="evidence" value="ECO:0007669"/>
    <property type="project" value="UniProtKB-SubCell"/>
</dbReference>
<dbReference type="InterPro" id="IPR018511">
    <property type="entry name" value="Hemolysin-typ_Ca-bd_CS"/>
</dbReference>
<dbReference type="Pfam" id="PF00353">
    <property type="entry name" value="HemolysinCabind"/>
    <property type="match status" value="43"/>
</dbReference>
<evidence type="ECO:0000256" key="3">
    <source>
        <dbReference type="ARBA" id="ARBA00022837"/>
    </source>
</evidence>
<organism evidence="6">
    <name type="scientific">Accumulibacter regalis</name>
    <dbReference type="NCBI Taxonomy" id="522306"/>
    <lineage>
        <taxon>Bacteria</taxon>
        <taxon>Pseudomonadati</taxon>
        <taxon>Pseudomonadota</taxon>
        <taxon>Betaproteobacteria</taxon>
        <taxon>Candidatus Accumulibacter</taxon>
    </lineage>
</organism>
<proteinExistence type="predicted"/>
<evidence type="ECO:0000256" key="4">
    <source>
        <dbReference type="SAM" id="MobiDB-lite"/>
    </source>
</evidence>
<sequence>MAIFNGTDGNDTLVGSAGSVDDALNGGLGNDIYRYSLGSGNDVISDTGGADTIELADPLHLYSGWNFYRSGDDLVIDFNGQGQLTVTNQFLGAPIIETLAFADGSALYSFSFSNLLTGTVGNDVLIGTSSGEVINGGGGDDLIFGNEGDDTLFGGEGDDELSGGPGIDALYGDAGNDELHVLKGDSVVDGGAGQDEATFYQEAAGVAVNLSGTTQDVLGHPLADGNVLHADGVTETMLTSIEDGVVGSDYGDVFFAGRTTGFIGFRGGRGNDTIVGGADPASWVWAQYWDTPQGIIVNLSNGSITANGVTLASKTARDGFGFTDSFVLGAGQLAIEGSEKDDYIRGRDDRSGWLDGADGNDTIVGGAFADTAAYDNDSDGTDGGIYGAIVNLSASSITVNGVTGYGSGVTVGSLMARDSFGDTDSLNSIENIFGSARSDFVLGSSGANWLAGNEGNDTLDGGAGNDSLLGGDGDDTYVVDVAGDVVTEGDGAGSGSDRVNVVFTAGGTYTLAANVEKATIANGTAGVNVTGNALDNVLLGNATANLLTGLGGNDTLDGNAGIDTLVGGLGNDSYTVDVPADVITELLGEGTDQVNVLFASAGTYILAANVENAQIGNSTPGVNLTGNGLGNNLVGNSQANLLAGLDGDDTLDGMAGNDTLDGGLGNDSLLGGLGNDNLFGAAGADTLAAGTGLDTVDGGADADTLVVLGNFADYTRTRPNATDTRLVNAGTGEDVTFRNVESVVFLDGTRTLADVHLNIVSANNDSLVGTPGNDTLDGLAGTDTLVGLDGDDTYFVDVAGDVVTEGDGAGSGSDRVNVVFTAGGTYTLAANVENATIANGTAGVNVTGNALDNVLLGNATANLLTGLGGNDTLDGGLGIDTLVGGLGNDFYAIDTLADVVTENPGEGNDGVAVLLAAGATYTLAANVENAGIGNATPGVNLTGNALDNTLQGNSQANVLNGSTGNDALYGNAGNDTLLGGAGSDFLRGDAGNDSIDGGVIADRINYTDGNTVSYANSTGAVNVNLSGITGTGSTGTGTASDGLGGTDTLANIFYVQGSSQDDTLVGSAALTLEVFEGRAGNDTINGGAITDTLNGENSNRVSYQNAAVAVNVNLATGTATSAADTGAGSDGNDTLININQVRGSSHADTLTGSDDLVLTEQFEGRAGADTIDGAGGLDLVRYDNAAAGVNVDLAGGTASDGYGTTDTLSNIEGARGSKFADTLSGGNAANDALEFFMGLEGNDTIDGGRGYDRAEYTLSTAGVNVTLGGAGSGTASDGYGTTDTLISIEGVRGSAFNDTLTGSNAADIFESFEGREGNDNINGMGGTDRVVYTASKAGVTVNLATGTASDGYGGTDSLNNIEDVLGSRDFNDSLTGSAADNKLEGQGGNDTLDGGLGNDSLLGGLGNDSLFGAAGADTLAAGPGLDTVDGGADADTLVVLGNFADYTRTRPNATDTRLVFAGTGEDITFRNVESVVFLDGTRTLADVHLNIVSANNDVIVGTPGNDTLDGLAGADTLVGLDGDDTYVVDVAGDVVTEGDGAGSGSDRVNVVFTAGGTYTLAANVEKATIANGTAGVNVTGNALDNVLLGNATANLLTGLGGNDTLDGNAGIDTLVGGLGNDSYTVDVPADVITELLGEGTDQVNVLFASAGTYILAANVENAQIGNPTPGVNLTGNGLGNNLAGNGQANLLAGLDGDDTLDGTAGNDTLDGGLGNDSLLGGLGNDSLFGAAGADTLAAGPGLDTVDGGADADTLVVLGNFADYTRTRPNATDTRLVFAGTGEDVTFRNVESVVFLDGTRTLADVHLNIVSANNDVIVGTPGNDTLDGLAGADTLVGLDGDDTYFVDVAGDVVTEGDGAGSGSDRVNVVFTAGGTYTLAANVENATIANGTAGVNVTGNALDNVLLGNATANLLTGLGGNDTLDGGLGIDTLVGGLGNDFYAIDTLADVVTENPGEGNDGVAVLLAAGATYTLAANVENAGIGNATPGVNLTGNALDNTLQGNSQANVLNGSTGNDALYGNAGNDTLLGGAGSDFLRGDAGNDSIDGGVIADRINYTDGNTVSYANSTGAVNVNLSGITGTGSTGTGTASDGLGGTDTLANIFYVQGSSQDDTLVGSAALTLEVFEGRAGNDTINGGAITDTLNGENSNRVSYQNAAVAVNVNLATGTATSAADTGAGSDGNDTLININQVRGSSHADTLTGSDDLVLTEQFEGRAGADTIDGAGGLDLVRYDNAAAGVNVDLAGGTASDGYGTTDTLSNIEGARGSKFADTLSGGNAANDALEFFMGLEGNDTIDGGRGYDRAEYTLSTAGVNVTLGGAGSGTASDGYGTTDTLISIEGVRGSAFNDTLTGSNAADIFESFEGREGNDNINGMGGTDRVVYTASKAGVTVNLATGTASDGYGGTDSLNNIEDVLGSRDFNDSLTGSAADNKLEGQGGNDTLDGGLGNDSLLGGLGNDSLFGAAGADTLAAGPGLDTVDGGADADTLVVLGNFADYTRTRPNATDTRLVFAGTGEDITFRNVESVVFLDGTRTLADVHLNIVSANNDVIVGTPGNDTLDGLAGADTLVGLDGDDTYVVDVAGDVVTEGDGAGSGSDRVNVVFTAGGTYTLAANVEKATIANGTAGVNVTGNALDNVLLGNATANLLTGLGGNDTLDGNAGIDTLVGGLGNDSYTVDVPADVITELLGEGTDQVNVLFASAGTYILAANVENAQIGNSTPGVNLTGNGLGNNLVGNSQANLLAGLDGDDTLDGMAGNDTLDGGLGNDSLLGGLGNDSLFGAAGADTLAAGPGLDTVDGGADADTLVVLANFADYSITRVNETDTRLVNAGTGEDIVLRSIEFIAFADGGKTRSQYWNNVIDNLSNDWTGTAGNDNINGLVGNDTLAGLAGDDTLIGGPGNDVLIGGPGDDIYDVDIAADVIIEQNTEGTDQVNIAFTAPGSYTLAAQLEHATVTAGAGVAVNVTGNELNNRLTGSAAANLLSGLAGNDTLIGGAGSDTLIGGSGDDEYQIDIASDVVTEAVGEGLDLVKIAFTSTAGYTLTANVEEAIVTSAGDTFAVNVTGNTLANALTGHAGANLLVGLDGDDTLDGGGGNDTLDGGIGSDTAILQGVLIDYAISRPSTTQTRFTHLPSGNTVVISNVEVIRFAGGGSPQPLADLIARIGSPGNDVLNGTGGDDTLAGGLGNDSLSGGAGNDDLQGGEGIDTLAGGAGNDLLDGGAGSDVYQFAIGGGDDIIEQNDPLAGSLDTVVLASPIGGLGSGETTLTRGWHSYDDLVITVNSGTPGAEVVDHLVVHDFLTNDLINLGTIDQIRWLGSGNTLTQTQILAELLKGTSGDDWLRGYANTNDSINGSGGNDTLGGAAGNDTLIGGLGNDSLSGDAGADALDGGAGNDRVVGGDGNDTLTGSGGNDTLSGEAGSDTYAFGLGFGQEVIEDLGAVGEVDTLKFNVGIRPAEVGVARAGNDLVVRFAGAPGDGVRITDFFDETFSGLGLNRQIEQFSFADGSTWSATAILAKVLVPTAGDDEITGYLGSESLAGLAGNDTIAGGAGNDTLSGGDGSDRLTGGSGADRFVFDTADALVHADLITDFVSGVDRIALKASVFTGLGSVGDVVGLSDHLSYDSDTGTLAYDADGAGGADGVTFATLGTGTHPATLGIDLLIVGGFLEQ</sequence>
<reference evidence="6" key="1">
    <citation type="submission" date="2009-08" db="EMBL/GenBank/DDBJ databases">
        <authorList>
            <consortium name="US DOE Joint Genome Institute"/>
            <person name="Lucas S."/>
            <person name="Copeland A."/>
            <person name="Lapidus A."/>
            <person name="Glavina del Rio T."/>
            <person name="Dalin E."/>
            <person name="Tice H."/>
            <person name="Bruce D."/>
            <person name="Barry K."/>
            <person name="Pitluck S."/>
            <person name="Lowry S."/>
            <person name="Larimer F."/>
            <person name="Land M."/>
            <person name="Hauser L."/>
            <person name="Kyrpides N."/>
            <person name="Ivanova N."/>
            <person name="McMahon K.D."/>
            <person name="Hugenholtz P."/>
        </authorList>
    </citation>
    <scope>NUCLEOTIDE SEQUENCE</scope>
    <source>
        <strain evidence="6">UW-1</strain>
    </source>
</reference>
<gene>
    <name evidence="6" type="ordered locus">CAP2UW1_3695</name>
</gene>
<evidence type="ECO:0000313" key="6">
    <source>
        <dbReference type="EMBL" id="ACV36948.1"/>
    </source>
</evidence>
<dbReference type="PANTHER" id="PTHR38340:SF1">
    <property type="entry name" value="S-LAYER PROTEIN"/>
    <property type="match status" value="1"/>
</dbReference>
<dbReference type="HOGENOM" id="CLU_223775_0_0_4"/>
<dbReference type="GO" id="GO:0005509">
    <property type="term" value="F:calcium ion binding"/>
    <property type="evidence" value="ECO:0007669"/>
    <property type="project" value="InterPro"/>
</dbReference>
<protein>
    <submittedName>
        <fullName evidence="6">Hemolysin-type calcium binding domain protein</fullName>
    </submittedName>
</protein>
<feature type="region of interest" description="Disordered" evidence="4">
    <location>
        <begin position="3383"/>
        <end position="3408"/>
    </location>
</feature>
<dbReference type="STRING" id="522306.CAP2UW1_3695"/>
<dbReference type="SUPFAM" id="SSF51120">
    <property type="entry name" value="beta-Roll"/>
    <property type="match status" value="25"/>
</dbReference>
<feature type="region of interest" description="Disordered" evidence="4">
    <location>
        <begin position="3178"/>
        <end position="3197"/>
    </location>
</feature>
<dbReference type="PANTHER" id="PTHR38340">
    <property type="entry name" value="S-LAYER PROTEIN"/>
    <property type="match status" value="1"/>
</dbReference>
<comment type="subcellular location">
    <subcellularLocation>
        <location evidence="1">Secreted</location>
    </subcellularLocation>
</comment>
<dbReference type="KEGG" id="app:CAP2UW1_3695"/>
<keyword evidence="3" id="KW-0106">Calcium</keyword>
<dbReference type="InterPro" id="IPR001343">
    <property type="entry name" value="Hemolysn_Ca-bd"/>
</dbReference>
<dbReference type="InterPro" id="IPR050557">
    <property type="entry name" value="RTX_toxin/Mannuronan_C5-epim"/>
</dbReference>
<dbReference type="PRINTS" id="PR00313">
    <property type="entry name" value="CABNDNGRPT"/>
</dbReference>
<keyword evidence="2" id="KW-0964">Secreted</keyword>
<evidence type="ECO:0000256" key="1">
    <source>
        <dbReference type="ARBA" id="ARBA00004613"/>
    </source>
</evidence>
<dbReference type="PROSITE" id="PS00330">
    <property type="entry name" value="HEMOLYSIN_CALCIUM"/>
    <property type="match status" value="29"/>
</dbReference>
<reference evidence="6" key="2">
    <citation type="submission" date="2009-09" db="EMBL/GenBank/DDBJ databases">
        <title>Complete sequence of chromosome of Candidatus Accumulibacter phosphatis clade IIA str. UW-1.</title>
        <authorList>
            <consortium name="US DOE Joint Genome Institute"/>
            <person name="Martin H.G."/>
            <person name="Ivanova N."/>
            <person name="Kunin V."/>
            <person name="Warnecke F."/>
            <person name="Barry K."/>
            <person name="He S."/>
            <person name="Salamov A."/>
            <person name="Szeto E."/>
            <person name="Dalin E."/>
            <person name="Pangilinan J.L."/>
            <person name="Lapidus A."/>
            <person name="Lowry S."/>
            <person name="Kyrpides N.C."/>
            <person name="McMahon K.D."/>
            <person name="Hugenholtz P."/>
        </authorList>
    </citation>
    <scope>NUCLEOTIDE SEQUENCE [LARGE SCALE GENOMIC DNA]</scope>
    <source>
        <strain evidence="6">UW-1</strain>
    </source>
</reference>
<accession>C7RKM8</accession>
<name>C7RKM8_ACCRE</name>
<evidence type="ECO:0000259" key="5">
    <source>
        <dbReference type="Pfam" id="PF06594"/>
    </source>
</evidence>
<dbReference type="InterPro" id="IPR011049">
    <property type="entry name" value="Serralysin-like_metalloprot_C"/>
</dbReference>